<dbReference type="InterPro" id="IPR050385">
    <property type="entry name" value="Archaeal_FAD_synthase"/>
</dbReference>
<dbReference type="EC" id="2.7.7.39" evidence="4"/>
<protein>
    <submittedName>
        <fullName evidence="4">Glycerol-3-phosphate cytidylyltransferase</fullName>
        <ecNumber evidence="4">2.7.7.39</ecNumber>
    </submittedName>
</protein>
<dbReference type="GO" id="GO:0019350">
    <property type="term" value="P:teichoic acid biosynthetic process"/>
    <property type="evidence" value="ECO:0007669"/>
    <property type="project" value="InterPro"/>
</dbReference>
<evidence type="ECO:0000259" key="3">
    <source>
        <dbReference type="Pfam" id="PF01467"/>
    </source>
</evidence>
<dbReference type="InterPro" id="IPR004821">
    <property type="entry name" value="Cyt_trans-like"/>
</dbReference>
<dbReference type="PANTHER" id="PTHR43793:SF1">
    <property type="entry name" value="FAD SYNTHASE"/>
    <property type="match status" value="1"/>
</dbReference>
<organism evidence="4 5">
    <name type="scientific">Actinomyces marmotae</name>
    <dbReference type="NCBI Taxonomy" id="2737173"/>
    <lineage>
        <taxon>Bacteria</taxon>
        <taxon>Bacillati</taxon>
        <taxon>Actinomycetota</taxon>
        <taxon>Actinomycetes</taxon>
        <taxon>Actinomycetales</taxon>
        <taxon>Actinomycetaceae</taxon>
        <taxon>Actinomyces</taxon>
    </lineage>
</organism>
<evidence type="ECO:0000313" key="4">
    <source>
        <dbReference type="EMBL" id="QKD80026.1"/>
    </source>
</evidence>
<dbReference type="RefSeq" id="WP_159524467.1">
    <property type="nucleotide sequence ID" value="NZ_CP053642.1"/>
</dbReference>
<dbReference type="InterPro" id="IPR014729">
    <property type="entry name" value="Rossmann-like_a/b/a_fold"/>
</dbReference>
<keyword evidence="2 4" id="KW-0548">Nucleotidyltransferase</keyword>
<keyword evidence="1 4" id="KW-0808">Transferase</keyword>
<dbReference type="PANTHER" id="PTHR43793">
    <property type="entry name" value="FAD SYNTHASE"/>
    <property type="match status" value="1"/>
</dbReference>
<dbReference type="GO" id="GO:0046872">
    <property type="term" value="F:metal ion binding"/>
    <property type="evidence" value="ECO:0007669"/>
    <property type="project" value="InterPro"/>
</dbReference>
<reference evidence="4 5" key="1">
    <citation type="submission" date="2020-05" db="EMBL/GenBank/DDBJ databases">
        <title>Actinomyces sp. zg-325.</title>
        <authorList>
            <person name="Yang C."/>
        </authorList>
    </citation>
    <scope>NUCLEOTIDE SEQUENCE [LARGE SCALE GENOMIC DNA]</scope>
    <source>
        <strain evidence="5">zg-325</strain>
    </source>
</reference>
<accession>A0A6M8B7H3</accession>
<proteinExistence type="predicted"/>
<evidence type="ECO:0000256" key="2">
    <source>
        <dbReference type="ARBA" id="ARBA00022695"/>
    </source>
</evidence>
<dbReference type="NCBIfam" id="TIGR00125">
    <property type="entry name" value="cyt_tran_rel"/>
    <property type="match status" value="1"/>
</dbReference>
<dbReference type="GO" id="GO:0005737">
    <property type="term" value="C:cytoplasm"/>
    <property type="evidence" value="ECO:0007669"/>
    <property type="project" value="InterPro"/>
</dbReference>
<evidence type="ECO:0000313" key="5">
    <source>
        <dbReference type="Proteomes" id="UP000504752"/>
    </source>
</evidence>
<dbReference type="Proteomes" id="UP000504752">
    <property type="component" value="Chromosome"/>
</dbReference>
<dbReference type="InterPro" id="IPR006409">
    <property type="entry name" value="G3P_cytidylTrfase"/>
</dbReference>
<dbReference type="NCBIfam" id="TIGR01518">
    <property type="entry name" value="g3p_cytidyltrns"/>
    <property type="match status" value="1"/>
</dbReference>
<gene>
    <name evidence="4" type="primary">tagD</name>
    <name evidence="4" type="ORF">HPC72_07155</name>
</gene>
<dbReference type="EMBL" id="CP053642">
    <property type="protein sequence ID" value="QKD80026.1"/>
    <property type="molecule type" value="Genomic_DNA"/>
</dbReference>
<name>A0A6M8B7H3_9ACTO</name>
<dbReference type="KEGG" id="amam:HPC72_07155"/>
<dbReference type="Gene3D" id="3.40.50.620">
    <property type="entry name" value="HUPs"/>
    <property type="match status" value="1"/>
</dbReference>
<dbReference type="SUPFAM" id="SSF52374">
    <property type="entry name" value="Nucleotidylyl transferase"/>
    <property type="match status" value="1"/>
</dbReference>
<dbReference type="AlphaFoldDB" id="A0A6M8B7H3"/>
<feature type="domain" description="Cytidyltransferase-like" evidence="3">
    <location>
        <begin position="5"/>
        <end position="124"/>
    </location>
</feature>
<sequence length="130" mass="14944">MRRVITYGTFDLLHYGHIELLRRARALGDYLVVALSSDEFNAGKGKKAYFSYGERRAMLEAIRYVDLVVPENNWEQKVDDLVKYEIDTFVMGDDWTGRFDEQLGGLCEIVYLPRTPEISTTQIKGDIAQS</sequence>
<evidence type="ECO:0000256" key="1">
    <source>
        <dbReference type="ARBA" id="ARBA00022679"/>
    </source>
</evidence>
<dbReference type="GO" id="GO:0047348">
    <property type="term" value="F:glycerol-3-phosphate cytidylyltransferase activity"/>
    <property type="evidence" value="ECO:0007669"/>
    <property type="project" value="UniProtKB-EC"/>
</dbReference>
<keyword evidence="5" id="KW-1185">Reference proteome</keyword>
<dbReference type="Pfam" id="PF01467">
    <property type="entry name" value="CTP_transf_like"/>
    <property type="match status" value="1"/>
</dbReference>